<proteinExistence type="predicted"/>
<evidence type="ECO:0000313" key="1">
    <source>
        <dbReference type="EMBL" id="TFK02419.1"/>
    </source>
</evidence>
<name>A0A4D9DY21_9SAUR</name>
<dbReference type="EMBL" id="QXTE01000190">
    <property type="protein sequence ID" value="TFK02419.1"/>
    <property type="molecule type" value="Genomic_DNA"/>
</dbReference>
<comment type="caution">
    <text evidence="1">The sequence shown here is derived from an EMBL/GenBank/DDBJ whole genome shotgun (WGS) entry which is preliminary data.</text>
</comment>
<dbReference type="Proteomes" id="UP000297703">
    <property type="component" value="Unassembled WGS sequence"/>
</dbReference>
<reference evidence="1 2" key="2">
    <citation type="submission" date="2019-04" db="EMBL/GenBank/DDBJ databases">
        <title>The genome sequence of big-headed turtle.</title>
        <authorList>
            <person name="Gong S."/>
        </authorList>
    </citation>
    <scope>NUCLEOTIDE SEQUENCE [LARGE SCALE GENOMIC DNA]</scope>
    <source>
        <strain evidence="1">DO16091913</strain>
        <tissue evidence="1">Muscle</tissue>
    </source>
</reference>
<evidence type="ECO:0000313" key="2">
    <source>
        <dbReference type="Proteomes" id="UP000297703"/>
    </source>
</evidence>
<reference evidence="1 2" key="1">
    <citation type="submission" date="2019-04" db="EMBL/GenBank/DDBJ databases">
        <title>Draft genome of the big-headed turtle Platysternon megacephalum.</title>
        <authorList>
            <person name="Gong S."/>
        </authorList>
    </citation>
    <scope>NUCLEOTIDE SEQUENCE [LARGE SCALE GENOMIC DNA]</scope>
    <source>
        <strain evidence="1">DO16091913</strain>
        <tissue evidence="1">Muscle</tissue>
    </source>
</reference>
<organism evidence="1 2">
    <name type="scientific">Platysternon megacephalum</name>
    <name type="common">big-headed turtle</name>
    <dbReference type="NCBI Taxonomy" id="55544"/>
    <lineage>
        <taxon>Eukaryota</taxon>
        <taxon>Metazoa</taxon>
        <taxon>Chordata</taxon>
        <taxon>Craniata</taxon>
        <taxon>Vertebrata</taxon>
        <taxon>Euteleostomi</taxon>
        <taxon>Archelosauria</taxon>
        <taxon>Testudinata</taxon>
        <taxon>Testudines</taxon>
        <taxon>Cryptodira</taxon>
        <taxon>Durocryptodira</taxon>
        <taxon>Testudinoidea</taxon>
        <taxon>Platysternidae</taxon>
        <taxon>Platysternon</taxon>
    </lineage>
</organism>
<accession>A0A4D9DY21</accession>
<protein>
    <submittedName>
        <fullName evidence="1">Guanine nucleotide-binding protein G(Z) subunit alpha-like</fullName>
    </submittedName>
</protein>
<dbReference type="AlphaFoldDB" id="A0A4D9DY21"/>
<keyword evidence="2" id="KW-1185">Reference proteome</keyword>
<sequence length="111" mass="12666">MAEAKASQYNAHQLLYKQKVEFVDICECIDENHVQLPLHLHGGAKAAREMIPRPFPMLDSTLKELALYIFHVMKTAQNLSSYNNSIFTPEEVIQLTLILILHTSIVPPTHR</sequence>
<gene>
    <name evidence="1" type="ORF">DR999_PMT15283</name>
</gene>